<sequence>MKIILSGYMGSGKSGVGEMLGAKMKLPFLDLDDEIVKVEQRDIPKIFADSGEIYFRRKETEILSALLDSTQDFVLSLGGGTPCYGNNLDLMRNNKNTSLVYLKTSLEELKRRLWEGRFSRPLISHLETPEVLEDFIRKHLFERTYYYNQSDIIVATDDKTIEEVSDDIIFRLE</sequence>
<comment type="function">
    <text evidence="7">Catalyzes the specific phosphorylation of the 3-hydroxyl group of shikimic acid using ATP as a cosubstrate.</text>
</comment>
<dbReference type="AlphaFoldDB" id="A0A918SN30"/>
<dbReference type="RefSeq" id="WP_189606364.1">
    <property type="nucleotide sequence ID" value="NZ_BMXB01000027.1"/>
</dbReference>
<evidence type="ECO:0000256" key="7">
    <source>
        <dbReference type="HAMAP-Rule" id="MF_00109"/>
    </source>
</evidence>
<reference evidence="8" key="2">
    <citation type="submission" date="2020-09" db="EMBL/GenBank/DDBJ databases">
        <authorList>
            <person name="Sun Q."/>
            <person name="Kim S."/>
        </authorList>
    </citation>
    <scope>NUCLEOTIDE SEQUENCE</scope>
    <source>
        <strain evidence="8">KCTC 12719</strain>
    </source>
</reference>
<dbReference type="GO" id="GO:0005524">
    <property type="term" value="F:ATP binding"/>
    <property type="evidence" value="ECO:0007669"/>
    <property type="project" value="UniProtKB-UniRule"/>
</dbReference>
<keyword evidence="7" id="KW-0479">Metal-binding</keyword>
<comment type="cofactor">
    <cofactor evidence="7">
        <name>Mg(2+)</name>
        <dbReference type="ChEBI" id="CHEBI:18420"/>
    </cofactor>
    <text evidence="7">Binds 1 Mg(2+) ion per subunit.</text>
</comment>
<feature type="binding site" evidence="7">
    <location>
        <position position="120"/>
    </location>
    <ligand>
        <name>ATP</name>
        <dbReference type="ChEBI" id="CHEBI:30616"/>
    </ligand>
</feature>
<keyword evidence="1 7" id="KW-0028">Amino-acid biosynthesis</keyword>
<evidence type="ECO:0000256" key="6">
    <source>
        <dbReference type="ARBA" id="ARBA00023141"/>
    </source>
</evidence>
<dbReference type="Gene3D" id="3.40.50.300">
    <property type="entry name" value="P-loop containing nucleotide triphosphate hydrolases"/>
    <property type="match status" value="1"/>
</dbReference>
<dbReference type="EMBL" id="BMXB01000027">
    <property type="protein sequence ID" value="GHA51442.1"/>
    <property type="molecule type" value="Genomic_DNA"/>
</dbReference>
<dbReference type="SUPFAM" id="SSF52540">
    <property type="entry name" value="P-loop containing nucleoside triphosphate hydrolases"/>
    <property type="match status" value="1"/>
</dbReference>
<comment type="subcellular location">
    <subcellularLocation>
        <location evidence="7">Cytoplasm</location>
    </subcellularLocation>
</comment>
<feature type="binding site" evidence="7">
    <location>
        <position position="79"/>
    </location>
    <ligand>
        <name>substrate</name>
    </ligand>
</feature>
<dbReference type="CDD" id="cd00464">
    <property type="entry name" value="SK"/>
    <property type="match status" value="1"/>
</dbReference>
<dbReference type="Proteomes" id="UP000610456">
    <property type="component" value="Unassembled WGS sequence"/>
</dbReference>
<proteinExistence type="inferred from homology"/>
<keyword evidence="2 7" id="KW-0808">Transferase</keyword>
<dbReference type="PANTHER" id="PTHR21087">
    <property type="entry name" value="SHIKIMATE KINASE"/>
    <property type="match status" value="1"/>
</dbReference>
<keyword evidence="7" id="KW-0460">Magnesium</keyword>
<feature type="binding site" evidence="7">
    <location>
        <begin position="10"/>
        <end position="15"/>
    </location>
    <ligand>
        <name>ATP</name>
        <dbReference type="ChEBI" id="CHEBI:30616"/>
    </ligand>
</feature>
<evidence type="ECO:0000313" key="9">
    <source>
        <dbReference type="Proteomes" id="UP000610456"/>
    </source>
</evidence>
<dbReference type="GO" id="GO:0005829">
    <property type="term" value="C:cytosol"/>
    <property type="evidence" value="ECO:0007669"/>
    <property type="project" value="TreeGrafter"/>
</dbReference>
<dbReference type="EC" id="2.7.1.71" evidence="7"/>
<dbReference type="PRINTS" id="PR01100">
    <property type="entry name" value="SHIKIMTKNASE"/>
</dbReference>
<dbReference type="Pfam" id="PF01202">
    <property type="entry name" value="SKI"/>
    <property type="match status" value="1"/>
</dbReference>
<evidence type="ECO:0000256" key="2">
    <source>
        <dbReference type="ARBA" id="ARBA00022679"/>
    </source>
</evidence>
<dbReference type="InterPro" id="IPR027417">
    <property type="entry name" value="P-loop_NTPase"/>
</dbReference>
<comment type="catalytic activity">
    <reaction evidence="7">
        <text>shikimate + ATP = 3-phosphoshikimate + ADP + H(+)</text>
        <dbReference type="Rhea" id="RHEA:13121"/>
        <dbReference type="ChEBI" id="CHEBI:15378"/>
        <dbReference type="ChEBI" id="CHEBI:30616"/>
        <dbReference type="ChEBI" id="CHEBI:36208"/>
        <dbReference type="ChEBI" id="CHEBI:145989"/>
        <dbReference type="ChEBI" id="CHEBI:456216"/>
        <dbReference type="EC" id="2.7.1.71"/>
    </reaction>
</comment>
<evidence type="ECO:0000256" key="4">
    <source>
        <dbReference type="ARBA" id="ARBA00022777"/>
    </source>
</evidence>
<comment type="caution">
    <text evidence="7">Lacks conserved residue(s) required for the propagation of feature annotation.</text>
</comment>
<evidence type="ECO:0000313" key="8">
    <source>
        <dbReference type="EMBL" id="GHA51442.1"/>
    </source>
</evidence>
<keyword evidence="4 7" id="KW-0418">Kinase</keyword>
<dbReference type="InterPro" id="IPR000623">
    <property type="entry name" value="Shikimate_kinase/TSH1"/>
</dbReference>
<evidence type="ECO:0000256" key="1">
    <source>
        <dbReference type="ARBA" id="ARBA00022605"/>
    </source>
</evidence>
<keyword evidence="9" id="KW-1185">Reference proteome</keyword>
<keyword evidence="5 7" id="KW-0067">ATP-binding</keyword>
<dbReference type="GO" id="GO:0000287">
    <property type="term" value="F:magnesium ion binding"/>
    <property type="evidence" value="ECO:0007669"/>
    <property type="project" value="UniProtKB-UniRule"/>
</dbReference>
<comment type="caution">
    <text evidence="8">The sequence shown here is derived from an EMBL/GenBank/DDBJ whole genome shotgun (WGS) entry which is preliminary data.</text>
</comment>
<protein>
    <recommendedName>
        <fullName evidence="7">Shikimate kinase</fullName>
        <shortName evidence="7">SK</shortName>
        <ecNumber evidence="7">2.7.1.71</ecNumber>
    </recommendedName>
</protein>
<dbReference type="GO" id="GO:0008652">
    <property type="term" value="P:amino acid biosynthetic process"/>
    <property type="evidence" value="ECO:0007669"/>
    <property type="project" value="UniProtKB-KW"/>
</dbReference>
<keyword evidence="7" id="KW-0963">Cytoplasm</keyword>
<keyword evidence="6 7" id="KW-0057">Aromatic amino acid biosynthesis</keyword>
<feature type="binding site" evidence="7">
    <location>
        <position position="56"/>
    </location>
    <ligand>
        <name>substrate</name>
    </ligand>
</feature>
<evidence type="ECO:0000256" key="3">
    <source>
        <dbReference type="ARBA" id="ARBA00022741"/>
    </source>
</evidence>
<name>A0A918SN30_9FLAO</name>
<dbReference type="GO" id="GO:0009423">
    <property type="term" value="P:chorismate biosynthetic process"/>
    <property type="evidence" value="ECO:0007669"/>
    <property type="project" value="UniProtKB-UniRule"/>
</dbReference>
<dbReference type="HAMAP" id="MF_00109">
    <property type="entry name" value="Shikimate_kinase"/>
    <property type="match status" value="1"/>
</dbReference>
<gene>
    <name evidence="7 8" type="primary">aroK</name>
    <name evidence="8" type="ORF">GCM10007103_34990</name>
</gene>
<comment type="pathway">
    <text evidence="7">Metabolic intermediate biosynthesis; chorismate biosynthesis; chorismate from D-erythrose 4-phosphate and phosphoenolpyruvate: step 5/7.</text>
</comment>
<dbReference type="GO" id="GO:0004765">
    <property type="term" value="F:shikimate kinase activity"/>
    <property type="evidence" value="ECO:0007669"/>
    <property type="project" value="UniProtKB-UniRule"/>
</dbReference>
<feature type="binding site" evidence="7">
    <location>
        <position position="14"/>
    </location>
    <ligand>
        <name>Mg(2+)</name>
        <dbReference type="ChEBI" id="CHEBI:18420"/>
    </ligand>
</feature>
<comment type="similarity">
    <text evidence="7">Belongs to the shikimate kinase family.</text>
</comment>
<evidence type="ECO:0000256" key="5">
    <source>
        <dbReference type="ARBA" id="ARBA00022840"/>
    </source>
</evidence>
<keyword evidence="3 7" id="KW-0547">Nucleotide-binding</keyword>
<accession>A0A918SN30</accession>
<dbReference type="GO" id="GO:0009073">
    <property type="term" value="P:aromatic amino acid family biosynthetic process"/>
    <property type="evidence" value="ECO:0007669"/>
    <property type="project" value="UniProtKB-KW"/>
</dbReference>
<organism evidence="8 9">
    <name type="scientific">Salinimicrobium marinum</name>
    <dbReference type="NCBI Taxonomy" id="680283"/>
    <lineage>
        <taxon>Bacteria</taxon>
        <taxon>Pseudomonadati</taxon>
        <taxon>Bacteroidota</taxon>
        <taxon>Flavobacteriia</taxon>
        <taxon>Flavobacteriales</taxon>
        <taxon>Flavobacteriaceae</taxon>
        <taxon>Salinimicrobium</taxon>
    </lineage>
</organism>
<dbReference type="InterPro" id="IPR031322">
    <property type="entry name" value="Shikimate/glucono_kinase"/>
</dbReference>
<dbReference type="PANTHER" id="PTHR21087:SF16">
    <property type="entry name" value="SHIKIMATE KINASE 1, CHLOROPLASTIC"/>
    <property type="match status" value="1"/>
</dbReference>
<reference evidence="8" key="1">
    <citation type="journal article" date="2014" name="Int. J. Syst. Evol. Microbiol.">
        <title>Complete genome sequence of Corynebacterium casei LMG S-19264T (=DSM 44701T), isolated from a smear-ripened cheese.</title>
        <authorList>
            <consortium name="US DOE Joint Genome Institute (JGI-PGF)"/>
            <person name="Walter F."/>
            <person name="Albersmeier A."/>
            <person name="Kalinowski J."/>
            <person name="Ruckert C."/>
        </authorList>
    </citation>
    <scope>NUCLEOTIDE SEQUENCE</scope>
    <source>
        <strain evidence="8">KCTC 12719</strain>
    </source>
</reference>
<comment type="subunit">
    <text evidence="7">Monomer.</text>
</comment>
<feature type="binding site" evidence="7">
    <location>
        <position position="143"/>
    </location>
    <ligand>
        <name>substrate</name>
    </ligand>
</feature>
<feature type="binding site" evidence="7">
    <location>
        <position position="32"/>
    </location>
    <ligand>
        <name>substrate</name>
    </ligand>
</feature>